<evidence type="ECO:0000256" key="3">
    <source>
        <dbReference type="ARBA" id="ARBA00023315"/>
    </source>
</evidence>
<dbReference type="Pfam" id="PF00132">
    <property type="entry name" value="Hexapep"/>
    <property type="match status" value="1"/>
</dbReference>
<dbReference type="EMBL" id="FXUG01000001">
    <property type="protein sequence ID" value="SMP44138.1"/>
    <property type="molecule type" value="Genomic_DNA"/>
</dbReference>
<dbReference type="InterPro" id="IPR018357">
    <property type="entry name" value="Hexapep_transf_CS"/>
</dbReference>
<sequence>MSPVLKAIVRRGLQLHLPVNRLTKPVFAVLYRLHVLVRETWLWTQRVMWAEPLFRSQCERVGTRFEMEQLPYMVGRGCIRIGSGVRLSGKPSIAFSSKHGGAVLEIGDQTFIGHNCSIAVAKAVSIGRDCLIAGGVRIADFDGHPLDAEERRKGLPTPIEAVHPVSIGDDVWIGQGALVLKGVRIGNRSVIGARAVVTRDVPDDCVVAGNPARVVKSISYPLRNAS</sequence>
<keyword evidence="2" id="KW-0677">Repeat</keyword>
<dbReference type="InterPro" id="IPR011004">
    <property type="entry name" value="Trimer_LpxA-like_sf"/>
</dbReference>
<keyword evidence="3" id="KW-0012">Acyltransferase</keyword>
<dbReference type="PANTHER" id="PTHR23416">
    <property type="entry name" value="SIALIC ACID SYNTHASE-RELATED"/>
    <property type="match status" value="1"/>
</dbReference>
<dbReference type="InterPro" id="IPR001451">
    <property type="entry name" value="Hexapep"/>
</dbReference>
<organism evidence="4 5">
    <name type="scientific">Neorhodopirellula lusitana</name>
    <dbReference type="NCBI Taxonomy" id="445327"/>
    <lineage>
        <taxon>Bacteria</taxon>
        <taxon>Pseudomonadati</taxon>
        <taxon>Planctomycetota</taxon>
        <taxon>Planctomycetia</taxon>
        <taxon>Pirellulales</taxon>
        <taxon>Pirellulaceae</taxon>
        <taxon>Neorhodopirellula</taxon>
    </lineage>
</organism>
<keyword evidence="5" id="KW-1185">Reference proteome</keyword>
<dbReference type="Pfam" id="PF14602">
    <property type="entry name" value="Hexapep_2"/>
    <property type="match status" value="1"/>
</dbReference>
<evidence type="ECO:0000256" key="1">
    <source>
        <dbReference type="ARBA" id="ARBA00022679"/>
    </source>
</evidence>
<reference evidence="4 5" key="1">
    <citation type="submission" date="2017-05" db="EMBL/GenBank/DDBJ databases">
        <authorList>
            <person name="Varghese N."/>
            <person name="Submissions S."/>
        </authorList>
    </citation>
    <scope>NUCLEOTIDE SEQUENCE [LARGE SCALE GENOMIC DNA]</scope>
    <source>
        <strain evidence="4 5">DSM 25457</strain>
    </source>
</reference>
<dbReference type="InterPro" id="IPR051159">
    <property type="entry name" value="Hexapeptide_acetyltransf"/>
</dbReference>
<keyword evidence="1" id="KW-0808">Transferase</keyword>
<dbReference type="PANTHER" id="PTHR23416:SF78">
    <property type="entry name" value="LIPOPOLYSACCHARIDE BIOSYNTHESIS O-ACETYL TRANSFERASE WBBJ-RELATED"/>
    <property type="match status" value="1"/>
</dbReference>
<protein>
    <submittedName>
        <fullName evidence="4">Acetyltransferase (Isoleucine patch superfamily)</fullName>
    </submittedName>
</protein>
<gene>
    <name evidence="4" type="ORF">SAMN06265222_1011084</name>
</gene>
<dbReference type="RefSeq" id="WP_283431223.1">
    <property type="nucleotide sequence ID" value="NZ_FXUG01000001.1"/>
</dbReference>
<proteinExistence type="predicted"/>
<accession>A0ABY1PT50</accession>
<evidence type="ECO:0000256" key="2">
    <source>
        <dbReference type="ARBA" id="ARBA00022737"/>
    </source>
</evidence>
<dbReference type="PROSITE" id="PS00101">
    <property type="entry name" value="HEXAPEP_TRANSFERASES"/>
    <property type="match status" value="1"/>
</dbReference>
<dbReference type="Gene3D" id="2.160.10.10">
    <property type="entry name" value="Hexapeptide repeat proteins"/>
    <property type="match status" value="1"/>
</dbReference>
<comment type="caution">
    <text evidence="4">The sequence shown here is derived from an EMBL/GenBank/DDBJ whole genome shotgun (WGS) entry which is preliminary data.</text>
</comment>
<name>A0ABY1PT50_9BACT</name>
<dbReference type="SUPFAM" id="SSF51161">
    <property type="entry name" value="Trimeric LpxA-like enzymes"/>
    <property type="match status" value="1"/>
</dbReference>
<evidence type="ECO:0000313" key="5">
    <source>
        <dbReference type="Proteomes" id="UP001158067"/>
    </source>
</evidence>
<evidence type="ECO:0000313" key="4">
    <source>
        <dbReference type="EMBL" id="SMP44138.1"/>
    </source>
</evidence>
<dbReference type="Proteomes" id="UP001158067">
    <property type="component" value="Unassembled WGS sequence"/>
</dbReference>